<keyword evidence="4" id="KW-1185">Reference proteome</keyword>
<organism evidence="3 4">
    <name type="scientific">Anditalea andensis</name>
    <dbReference type="NCBI Taxonomy" id="1048983"/>
    <lineage>
        <taxon>Bacteria</taxon>
        <taxon>Pseudomonadati</taxon>
        <taxon>Bacteroidota</taxon>
        <taxon>Cytophagia</taxon>
        <taxon>Cytophagales</taxon>
        <taxon>Cytophagaceae</taxon>
        <taxon>Anditalea</taxon>
    </lineage>
</organism>
<gene>
    <name evidence="3" type="ORF">EL17_16260</name>
</gene>
<dbReference type="AlphaFoldDB" id="A0A074KXF2"/>
<keyword evidence="2" id="KW-0808">Transferase</keyword>
<evidence type="ECO:0000256" key="2">
    <source>
        <dbReference type="ARBA" id="ARBA00022679"/>
    </source>
</evidence>
<dbReference type="EMBL" id="JMIH01000024">
    <property type="protein sequence ID" value="KEO72303.1"/>
    <property type="molecule type" value="Genomic_DNA"/>
</dbReference>
<dbReference type="eggNOG" id="COG1922">
    <property type="taxonomic scope" value="Bacteria"/>
</dbReference>
<dbReference type="GO" id="GO:0016758">
    <property type="term" value="F:hexosyltransferase activity"/>
    <property type="evidence" value="ECO:0007669"/>
    <property type="project" value="TreeGrafter"/>
</dbReference>
<keyword evidence="1" id="KW-0328">Glycosyltransferase</keyword>
<comment type="caution">
    <text evidence="3">The sequence shown here is derived from an EMBL/GenBank/DDBJ whole genome shotgun (WGS) entry which is preliminary data.</text>
</comment>
<dbReference type="InterPro" id="IPR004629">
    <property type="entry name" value="WecG_TagA_CpsF"/>
</dbReference>
<protein>
    <recommendedName>
        <fullName evidence="5">Glycosyltransferase</fullName>
    </recommendedName>
</protein>
<dbReference type="STRING" id="1048983.EL17_16260"/>
<evidence type="ECO:0000256" key="1">
    <source>
        <dbReference type="ARBA" id="ARBA00022676"/>
    </source>
</evidence>
<dbReference type="Proteomes" id="UP000027821">
    <property type="component" value="Unassembled WGS sequence"/>
</dbReference>
<evidence type="ECO:0000313" key="4">
    <source>
        <dbReference type="Proteomes" id="UP000027821"/>
    </source>
</evidence>
<sequence>MNILGIDFFNGHVKEVVENLKKGGLLVVPSGPGLASISSDITYYRSLKAADVVIADSGYMALIWNTTHSKKVNRISGLEFLNTFFSDEEIRKDSDILLVNPREIEAALNLSYLNGNGFSVSKENSYIAPIYGKENIEDEALMKLLEEKKPRYVIINLGGGVQEILGAYLKNNLSYKPAIICTGAAIAFLTGEQAHIPYWADKLFLGWLMRCIEKPKQFVPRYINALKLVTIMLQYNPKTQIN</sequence>
<dbReference type="PANTHER" id="PTHR34136">
    <property type="match status" value="1"/>
</dbReference>
<evidence type="ECO:0000313" key="3">
    <source>
        <dbReference type="EMBL" id="KEO72303.1"/>
    </source>
</evidence>
<dbReference type="Pfam" id="PF03808">
    <property type="entry name" value="Glyco_tran_WecG"/>
    <property type="match status" value="1"/>
</dbReference>
<accession>A0A074KXF2</accession>
<proteinExistence type="predicted"/>
<reference evidence="3 4" key="1">
    <citation type="submission" date="2014-04" db="EMBL/GenBank/DDBJ databases">
        <title>Characterization and application of a salt tolerant electro-active bacterium.</title>
        <authorList>
            <person name="Yang L."/>
            <person name="Wei S."/>
            <person name="Tay Q.X.M."/>
        </authorList>
    </citation>
    <scope>NUCLEOTIDE SEQUENCE [LARGE SCALE GENOMIC DNA]</scope>
    <source>
        <strain evidence="3 4">LY1</strain>
    </source>
</reference>
<dbReference type="PANTHER" id="PTHR34136:SF1">
    <property type="entry name" value="UDP-N-ACETYL-D-MANNOSAMINURONIC ACID TRANSFERASE"/>
    <property type="match status" value="1"/>
</dbReference>
<name>A0A074KXF2_9BACT</name>
<evidence type="ECO:0008006" key="5">
    <source>
        <dbReference type="Google" id="ProtNLM"/>
    </source>
</evidence>